<proteinExistence type="inferred from homology"/>
<evidence type="ECO:0000313" key="13">
    <source>
        <dbReference type="EMBL" id="OSM00469.1"/>
    </source>
</evidence>
<evidence type="ECO:0000256" key="6">
    <source>
        <dbReference type="ARBA" id="ARBA00022840"/>
    </source>
</evidence>
<dbReference type="InterPro" id="IPR003594">
    <property type="entry name" value="HATPase_dom"/>
</dbReference>
<dbReference type="InterPro" id="IPR034160">
    <property type="entry name" value="TOPRIM_GyrB"/>
</dbReference>
<dbReference type="OrthoDB" id="9802808at2"/>
<dbReference type="SUPFAM" id="SSF56719">
    <property type="entry name" value="Type II DNA topoisomerase"/>
    <property type="match status" value="1"/>
</dbReference>
<dbReference type="CDD" id="cd03366">
    <property type="entry name" value="TOPRIM_TopoIIA_GyrB"/>
    <property type="match status" value="1"/>
</dbReference>
<dbReference type="AlphaFoldDB" id="A0A1Y2K051"/>
<dbReference type="CDD" id="cd16928">
    <property type="entry name" value="HATPase_GyrB-like"/>
    <property type="match status" value="1"/>
</dbReference>
<keyword evidence="4 11" id="KW-0479">Metal-binding</keyword>
<evidence type="ECO:0000256" key="9">
    <source>
        <dbReference type="ARBA" id="ARBA00023125"/>
    </source>
</evidence>
<dbReference type="SUPFAM" id="SSF54211">
    <property type="entry name" value="Ribosomal protein S5 domain 2-like"/>
    <property type="match status" value="1"/>
</dbReference>
<feature type="site" description="Interaction with DNA" evidence="11">
    <location>
        <position position="461"/>
    </location>
</feature>
<comment type="miscellaneous">
    <text evidence="11">Few gyrases are as efficient as E.coli at forming negative supercoils. Not all organisms have 2 type II topoisomerases; in organisms with a single type II topoisomerase this enzyme also has to decatenate newly replicated chromosomes.</text>
</comment>
<dbReference type="EC" id="5.6.2.2" evidence="11"/>
<feature type="site" description="Interaction with DNA" evidence="11">
    <location>
        <position position="464"/>
    </location>
</feature>
<keyword evidence="3 11" id="KW-0963">Cytoplasm</keyword>
<dbReference type="GO" id="GO:0003918">
    <property type="term" value="F:DNA topoisomerase type II (double strand cut, ATP-hydrolyzing) activity"/>
    <property type="evidence" value="ECO:0007669"/>
    <property type="project" value="UniProtKB-UniRule"/>
</dbReference>
<gene>
    <name evidence="11" type="primary">gyrB</name>
    <name evidence="13" type="ORF">MAIT1_00994</name>
</gene>
<dbReference type="PROSITE" id="PS50880">
    <property type="entry name" value="TOPRIM"/>
    <property type="match status" value="1"/>
</dbReference>
<dbReference type="Gene3D" id="3.10.20.690">
    <property type="match status" value="1"/>
</dbReference>
<dbReference type="InterPro" id="IPR020568">
    <property type="entry name" value="Ribosomal_Su5_D2-typ_SF"/>
</dbReference>
<dbReference type="SMART" id="SM00387">
    <property type="entry name" value="HATPase_c"/>
    <property type="match status" value="1"/>
</dbReference>
<dbReference type="InterPro" id="IPR000565">
    <property type="entry name" value="Topo_IIA_B"/>
</dbReference>
<dbReference type="CDD" id="cd00822">
    <property type="entry name" value="TopoII_Trans_DNA_gyrase"/>
    <property type="match status" value="1"/>
</dbReference>
<dbReference type="InterPro" id="IPR014721">
    <property type="entry name" value="Ribsml_uS5_D2-typ_fold_subgr"/>
</dbReference>
<dbReference type="NCBIfam" id="TIGR01059">
    <property type="entry name" value="gyrB"/>
    <property type="match status" value="1"/>
</dbReference>
<comment type="subunit">
    <text evidence="11">Heterotetramer, composed of two GyrA and two GyrB chains. In the heterotetramer, GyrA contains the active site tyrosine that forms a transient covalent intermediate with DNA, while GyrB binds cofactors and catalyzes ATP hydrolysis.</text>
</comment>
<dbReference type="InterPro" id="IPR013506">
    <property type="entry name" value="Topo_IIA_bsu_dom2"/>
</dbReference>
<dbReference type="Pfam" id="PF21249">
    <property type="entry name" value="GyrB_hook"/>
    <property type="match status" value="1"/>
</dbReference>
<dbReference type="Pfam" id="PF00986">
    <property type="entry name" value="DNA_gyraseB_C"/>
    <property type="match status" value="1"/>
</dbReference>
<dbReference type="GO" id="GO:0005524">
    <property type="term" value="F:ATP binding"/>
    <property type="evidence" value="ECO:0007669"/>
    <property type="project" value="UniProtKB-UniRule"/>
</dbReference>
<evidence type="ECO:0000256" key="8">
    <source>
        <dbReference type="ARBA" id="ARBA00023029"/>
    </source>
</evidence>
<feature type="binding site" evidence="11">
    <location>
        <position position="510"/>
    </location>
    <ligand>
        <name>Mg(2+)</name>
        <dbReference type="ChEBI" id="CHEBI:18420"/>
        <label>1</label>
        <note>catalytic</note>
    </ligand>
</feature>
<dbReference type="STRING" id="1434232.MAIT1_00994"/>
<dbReference type="Pfam" id="PF02518">
    <property type="entry name" value="HATPase_c"/>
    <property type="match status" value="1"/>
</dbReference>
<name>A0A1Y2K051_9PROT</name>
<evidence type="ECO:0000256" key="4">
    <source>
        <dbReference type="ARBA" id="ARBA00022723"/>
    </source>
</evidence>
<dbReference type="InterPro" id="IPR001241">
    <property type="entry name" value="Topo_IIA"/>
</dbReference>
<dbReference type="PRINTS" id="PR00418">
    <property type="entry name" value="TPI2FAMILY"/>
</dbReference>
<evidence type="ECO:0000259" key="12">
    <source>
        <dbReference type="PROSITE" id="PS50880"/>
    </source>
</evidence>
<dbReference type="PANTHER" id="PTHR45866:SF1">
    <property type="entry name" value="DNA GYRASE SUBUNIT B, MITOCHONDRIAL"/>
    <property type="match status" value="1"/>
</dbReference>
<dbReference type="NCBIfam" id="NF011501">
    <property type="entry name" value="PRK14939.1"/>
    <property type="match status" value="1"/>
</dbReference>
<dbReference type="PRINTS" id="PR01159">
    <property type="entry name" value="DNAGYRASEB"/>
</dbReference>
<comment type="caution">
    <text evidence="13">The sequence shown here is derived from an EMBL/GenBank/DDBJ whole genome shotgun (WGS) entry which is preliminary data.</text>
</comment>
<dbReference type="GO" id="GO:0046872">
    <property type="term" value="F:metal ion binding"/>
    <property type="evidence" value="ECO:0007669"/>
    <property type="project" value="UniProtKB-KW"/>
</dbReference>
<dbReference type="GO" id="GO:0005694">
    <property type="term" value="C:chromosome"/>
    <property type="evidence" value="ECO:0007669"/>
    <property type="project" value="InterPro"/>
</dbReference>
<dbReference type="RefSeq" id="WP_085447185.1">
    <property type="nucleotide sequence ID" value="NZ_LVJN01000021.1"/>
</dbReference>
<dbReference type="NCBIfam" id="NF004189">
    <property type="entry name" value="PRK05644.1"/>
    <property type="match status" value="1"/>
</dbReference>
<evidence type="ECO:0000256" key="5">
    <source>
        <dbReference type="ARBA" id="ARBA00022741"/>
    </source>
</evidence>
<dbReference type="FunFam" id="3.30.230.10:FF:000005">
    <property type="entry name" value="DNA gyrase subunit B"/>
    <property type="match status" value="1"/>
</dbReference>
<keyword evidence="14" id="KW-1185">Reference proteome</keyword>
<evidence type="ECO:0000256" key="7">
    <source>
        <dbReference type="ARBA" id="ARBA00022842"/>
    </source>
</evidence>
<organism evidence="13 14">
    <name type="scientific">Magnetofaba australis IT-1</name>
    <dbReference type="NCBI Taxonomy" id="1434232"/>
    <lineage>
        <taxon>Bacteria</taxon>
        <taxon>Pseudomonadati</taxon>
        <taxon>Pseudomonadota</taxon>
        <taxon>Magnetococcia</taxon>
        <taxon>Magnetococcales</taxon>
        <taxon>Magnetococcaceae</taxon>
        <taxon>Magnetofaba</taxon>
    </lineage>
</organism>
<evidence type="ECO:0000256" key="3">
    <source>
        <dbReference type="ARBA" id="ARBA00022490"/>
    </source>
</evidence>
<dbReference type="Pfam" id="PF18053">
    <property type="entry name" value="GyrB_insert"/>
    <property type="match status" value="1"/>
</dbReference>
<accession>A0A1Y2K051</accession>
<dbReference type="HAMAP" id="MF_01898">
    <property type="entry name" value="GyrB"/>
    <property type="match status" value="1"/>
</dbReference>
<evidence type="ECO:0000256" key="11">
    <source>
        <dbReference type="HAMAP-Rule" id="MF_01898"/>
    </source>
</evidence>
<protein>
    <recommendedName>
        <fullName evidence="11">DNA gyrase subunit B</fullName>
        <ecNumber evidence="11">5.6.2.2</ecNumber>
    </recommendedName>
</protein>
<comment type="subcellular location">
    <subcellularLocation>
        <location evidence="11">Cytoplasm</location>
    </subcellularLocation>
</comment>
<keyword evidence="8 11" id="KW-0799">Topoisomerase</keyword>
<feature type="binding site" evidence="11">
    <location>
        <position position="510"/>
    </location>
    <ligand>
        <name>Mg(2+)</name>
        <dbReference type="ChEBI" id="CHEBI:18420"/>
        <label>2</label>
    </ligand>
</feature>
<reference evidence="13 14" key="1">
    <citation type="journal article" date="2016" name="BMC Genomics">
        <title>Combined genomic and structural analyses of a cultured magnetotactic bacterium reveals its niche adaptation to a dynamic environment.</title>
        <authorList>
            <person name="Araujo A.C."/>
            <person name="Morillo V."/>
            <person name="Cypriano J."/>
            <person name="Teixeira L.C."/>
            <person name="Leao P."/>
            <person name="Lyra S."/>
            <person name="Almeida L.G."/>
            <person name="Bazylinski D.A."/>
            <person name="Vasconcellos A.T."/>
            <person name="Abreu F."/>
            <person name="Lins U."/>
        </authorList>
    </citation>
    <scope>NUCLEOTIDE SEQUENCE [LARGE SCALE GENOMIC DNA]</scope>
    <source>
        <strain evidence="13 14">IT-1</strain>
    </source>
</reference>
<dbReference type="InterPro" id="IPR013760">
    <property type="entry name" value="Topo_IIA-like_dom_sf"/>
</dbReference>
<dbReference type="FunFam" id="3.30.565.10:FF:000002">
    <property type="entry name" value="DNA gyrase subunit B"/>
    <property type="match status" value="1"/>
</dbReference>
<dbReference type="InterPro" id="IPR006171">
    <property type="entry name" value="TOPRIM_dom"/>
</dbReference>
<keyword evidence="5 11" id="KW-0547">Nucleotide-binding</keyword>
<dbReference type="FunFam" id="3.40.50.670:FF:000007">
    <property type="entry name" value="DNA gyrase subunit B"/>
    <property type="match status" value="1"/>
</dbReference>
<keyword evidence="10 11" id="KW-0413">Isomerase</keyword>
<dbReference type="Pfam" id="PF01751">
    <property type="entry name" value="Toprim"/>
    <property type="match status" value="1"/>
</dbReference>
<dbReference type="SMART" id="SM00433">
    <property type="entry name" value="TOP2c"/>
    <property type="match status" value="1"/>
</dbReference>
<dbReference type="FunFam" id="3.40.50.670:FF:000004">
    <property type="entry name" value="DNA gyrase subunit B"/>
    <property type="match status" value="1"/>
</dbReference>
<dbReference type="PANTHER" id="PTHR45866">
    <property type="entry name" value="DNA GYRASE/TOPOISOMERASE SUBUNIT B"/>
    <property type="match status" value="1"/>
</dbReference>
<keyword evidence="7 11" id="KW-0460">Magnesium</keyword>
<dbReference type="Gene3D" id="3.40.50.670">
    <property type="match status" value="2"/>
</dbReference>
<evidence type="ECO:0000256" key="2">
    <source>
        <dbReference type="ARBA" id="ARBA00010708"/>
    </source>
</evidence>
<dbReference type="GO" id="GO:0005737">
    <property type="term" value="C:cytoplasm"/>
    <property type="evidence" value="ECO:0007669"/>
    <property type="project" value="UniProtKB-SubCell"/>
</dbReference>
<feature type="domain" description="Toprim" evidence="12">
    <location>
        <begin position="430"/>
        <end position="545"/>
    </location>
</feature>
<keyword evidence="9" id="KW-0238">DNA-binding</keyword>
<dbReference type="InterPro" id="IPR013759">
    <property type="entry name" value="Topo_IIA_B_C"/>
</dbReference>
<keyword evidence="6 11" id="KW-0067">ATP-binding</keyword>
<comment type="cofactor">
    <cofactor evidence="11">
        <name>Mg(2+)</name>
        <dbReference type="ChEBI" id="CHEBI:18420"/>
    </cofactor>
    <cofactor evidence="11">
        <name>Mn(2+)</name>
        <dbReference type="ChEBI" id="CHEBI:29035"/>
    </cofactor>
    <cofactor evidence="11">
        <name>Ca(2+)</name>
        <dbReference type="ChEBI" id="CHEBI:29108"/>
    </cofactor>
    <text evidence="11">Binds two Mg(2+) per subunit. The magnesium ions form salt bridges with both the protein and the DNA. Can also accept other divalent metal cations, such as Mn(2+) or Ca(2+).</text>
</comment>
<dbReference type="InterPro" id="IPR049353">
    <property type="entry name" value="GyrB_hook"/>
</dbReference>
<dbReference type="EMBL" id="LVJN01000021">
    <property type="protein sequence ID" value="OSM00469.1"/>
    <property type="molecule type" value="Genomic_DNA"/>
</dbReference>
<dbReference type="InterPro" id="IPR002288">
    <property type="entry name" value="DNA_gyrase_B_C"/>
</dbReference>
<dbReference type="InterPro" id="IPR011557">
    <property type="entry name" value="GyrB"/>
</dbReference>
<evidence type="ECO:0000256" key="1">
    <source>
        <dbReference type="ARBA" id="ARBA00000185"/>
    </source>
</evidence>
<feature type="binding site" evidence="11">
    <location>
        <position position="436"/>
    </location>
    <ligand>
        <name>Mg(2+)</name>
        <dbReference type="ChEBI" id="CHEBI:18420"/>
        <label>1</label>
        <note>catalytic</note>
    </ligand>
</feature>
<dbReference type="Proteomes" id="UP000194003">
    <property type="component" value="Unassembled WGS sequence"/>
</dbReference>
<dbReference type="SUPFAM" id="SSF55874">
    <property type="entry name" value="ATPase domain of HSP90 chaperone/DNA topoisomerase II/histidine kinase"/>
    <property type="match status" value="1"/>
</dbReference>
<dbReference type="Gene3D" id="3.30.565.10">
    <property type="entry name" value="Histidine kinase-like ATPase, C-terminal domain"/>
    <property type="match status" value="1"/>
</dbReference>
<dbReference type="InterPro" id="IPR041423">
    <property type="entry name" value="GyrB_insert"/>
</dbReference>
<dbReference type="InterPro" id="IPR036890">
    <property type="entry name" value="HATPase_C_sf"/>
</dbReference>
<dbReference type="Gene3D" id="3.30.230.10">
    <property type="match status" value="1"/>
</dbReference>
<dbReference type="Pfam" id="PF00204">
    <property type="entry name" value="DNA_gyraseB"/>
    <property type="match status" value="1"/>
</dbReference>
<comment type="similarity">
    <text evidence="2 11">Belongs to the type II topoisomerase GyrB family.</text>
</comment>
<dbReference type="InterPro" id="IPR018522">
    <property type="entry name" value="TopoIIA_CS"/>
</dbReference>
<feature type="binding site" evidence="11">
    <location>
        <position position="512"/>
    </location>
    <ligand>
        <name>Mg(2+)</name>
        <dbReference type="ChEBI" id="CHEBI:18420"/>
        <label>2</label>
    </ligand>
</feature>
<sequence>MTQSDAPKTPKTGGENYDSSNIKVLKGLEAVRKRPGMYIGDTDDGTGLHHMVFEVVDNAIDEALAGHCDTIDVLIHSDNSVTVRDNGRGIPTDIHAEEGRSAAEVIMTVLHAGGKFDDNSYKISGGLHGVGVSVVNALSEKLELTIRRGGQVWHQSYTHGEPDFPLKVIGETESSGTEVRFTPSLKTFSGVTEFSFDTLSQRLRELSFLNSGVRIHIVDEITDKEHNFHYEGGIRSFVEHLNRARTPLLEPPITFQDEKNGVTAEIALQWTDSYQENIFCFTNNIPQRDGGTHLAGFRAALTRTVNNYATESGILKKEKVQVSGDDCREGLTAVISVKVPDPKFSSQTKDKLVSSEVRPVVESVVAEKLATFFEEHPNEARAVVAKTVEAATAREAARKARELTRRKSALEISSLPGKLADCQEKDPALCELYLVEGDSAGGSAKQARDRKHQAVLPLKGKILNVEKARFDKMLSSQEVGTLITALGAGIGRDEYDIEKLRYHRIIIMTDADVDGAHIRTLLLTFFYRQMPEIVERGHLYIAQPPLYRVAKGKSERYLKDDDALTALLVESGLDGVEAHTADGRIIANGELTTLAARAKRYRILLDRLARHHDRVAIDAAAGSYRISADTLADADAVATLLPQYTETLRALGNEEERLEVRTEHDPETSSEIIAIARMQHGIEQITRIDRPLATSPEYREMLKIAEQFHELLGAEAVLVKGEKQNPIGGIELFLSGILSEGRRGLSIQRYKGLGEMNPEQLWETTMDPSIRTLLQVRVDDAVAADEVFTTLMGDVVEPRRAFIQDNALNVANLDV</sequence>
<dbReference type="GO" id="GO:0006261">
    <property type="term" value="P:DNA-templated DNA replication"/>
    <property type="evidence" value="ECO:0007669"/>
    <property type="project" value="UniProtKB-UniRule"/>
</dbReference>
<dbReference type="GO" id="GO:0003677">
    <property type="term" value="F:DNA binding"/>
    <property type="evidence" value="ECO:0007669"/>
    <property type="project" value="UniProtKB-KW"/>
</dbReference>
<dbReference type="GO" id="GO:0006265">
    <property type="term" value="P:DNA topological change"/>
    <property type="evidence" value="ECO:0007669"/>
    <property type="project" value="UniProtKB-UniRule"/>
</dbReference>
<evidence type="ECO:0000313" key="14">
    <source>
        <dbReference type="Proteomes" id="UP000194003"/>
    </source>
</evidence>
<dbReference type="PROSITE" id="PS00177">
    <property type="entry name" value="TOPOISOMERASE_II"/>
    <property type="match status" value="1"/>
</dbReference>
<comment type="catalytic activity">
    <reaction evidence="1 11">
        <text>ATP-dependent breakage, passage and rejoining of double-stranded DNA.</text>
        <dbReference type="EC" id="5.6.2.2"/>
    </reaction>
</comment>
<evidence type="ECO:0000256" key="10">
    <source>
        <dbReference type="ARBA" id="ARBA00023235"/>
    </source>
</evidence>
<comment type="function">
    <text evidence="11">A type II topoisomerase that negatively supercoils closed circular double-stranded (ds) DNA in an ATP-dependent manner to modulate DNA topology and maintain chromosomes in an underwound state. Negative supercoiling favors strand separation, and DNA replication, transcription, recombination and repair, all of which involve strand separation. Also able to catalyze the interconversion of other topological isomers of dsDNA rings, including catenanes and knotted rings. Type II topoisomerases break and join 2 DNA strands simultaneously in an ATP-dependent manner.</text>
</comment>